<dbReference type="OrthoDB" id="7857856at2"/>
<proteinExistence type="predicted"/>
<dbReference type="Proteomes" id="UP000248916">
    <property type="component" value="Unassembled WGS sequence"/>
</dbReference>
<evidence type="ECO:0000256" key="5">
    <source>
        <dbReference type="SAM" id="Phobius"/>
    </source>
</evidence>
<keyword evidence="3 5" id="KW-1133">Transmembrane helix</keyword>
<feature type="transmembrane region" description="Helical" evidence="5">
    <location>
        <begin position="20"/>
        <end position="45"/>
    </location>
</feature>
<dbReference type="InterPro" id="IPR007792">
    <property type="entry name" value="T4SS_VirB3/TrbD/AvhB"/>
</dbReference>
<name>A0A2W7N3C6_9RHOB</name>
<evidence type="ECO:0000256" key="2">
    <source>
        <dbReference type="ARBA" id="ARBA00022692"/>
    </source>
</evidence>
<accession>A0A2W7N3C6</accession>
<keyword evidence="7" id="KW-1185">Reference proteome</keyword>
<organism evidence="6 7">
    <name type="scientific">Palleronia aestuarii</name>
    <dbReference type="NCBI Taxonomy" id="568105"/>
    <lineage>
        <taxon>Bacteria</taxon>
        <taxon>Pseudomonadati</taxon>
        <taxon>Pseudomonadota</taxon>
        <taxon>Alphaproteobacteria</taxon>
        <taxon>Rhodobacterales</taxon>
        <taxon>Roseobacteraceae</taxon>
        <taxon>Palleronia</taxon>
    </lineage>
</organism>
<evidence type="ECO:0000256" key="3">
    <source>
        <dbReference type="ARBA" id="ARBA00022989"/>
    </source>
</evidence>
<evidence type="ECO:0000313" key="6">
    <source>
        <dbReference type="EMBL" id="PZX14183.1"/>
    </source>
</evidence>
<evidence type="ECO:0000256" key="4">
    <source>
        <dbReference type="ARBA" id="ARBA00023136"/>
    </source>
</evidence>
<keyword evidence="4 5" id="KW-0472">Membrane</keyword>
<evidence type="ECO:0000256" key="1">
    <source>
        <dbReference type="ARBA" id="ARBA00004370"/>
    </source>
</evidence>
<sequence length="91" mass="9875">MRNPCFLALTRPVSMAGLPMTYLVILFLVVVGGYIATLSVLWLLGSAGLGYAALRALANYDPRLLDVIFTSLGKTPPPPSWFKGKGMIYRA</sequence>
<dbReference type="AlphaFoldDB" id="A0A2W7N3C6"/>
<protein>
    <submittedName>
        <fullName evidence="6">Type IV secretion system protein VirB3</fullName>
    </submittedName>
</protein>
<dbReference type="RefSeq" id="WP_111538079.1">
    <property type="nucleotide sequence ID" value="NZ_QKZL01000015.1"/>
</dbReference>
<gene>
    <name evidence="6" type="ORF">LX81_02982</name>
</gene>
<reference evidence="6 7" key="1">
    <citation type="submission" date="2018-06" db="EMBL/GenBank/DDBJ databases">
        <title>Genomic Encyclopedia of Archaeal and Bacterial Type Strains, Phase II (KMG-II): from individual species to whole genera.</title>
        <authorList>
            <person name="Goeker M."/>
        </authorList>
    </citation>
    <scope>NUCLEOTIDE SEQUENCE [LARGE SCALE GENOMIC DNA]</scope>
    <source>
        <strain evidence="6 7">DSM 22009</strain>
    </source>
</reference>
<keyword evidence="2 5" id="KW-0812">Transmembrane</keyword>
<dbReference type="Pfam" id="PF05101">
    <property type="entry name" value="VirB3"/>
    <property type="match status" value="1"/>
</dbReference>
<comment type="subcellular location">
    <subcellularLocation>
        <location evidence="1">Membrane</location>
    </subcellularLocation>
</comment>
<dbReference type="GO" id="GO:0016020">
    <property type="term" value="C:membrane"/>
    <property type="evidence" value="ECO:0007669"/>
    <property type="project" value="UniProtKB-SubCell"/>
</dbReference>
<comment type="caution">
    <text evidence="6">The sequence shown here is derived from an EMBL/GenBank/DDBJ whole genome shotgun (WGS) entry which is preliminary data.</text>
</comment>
<evidence type="ECO:0000313" key="7">
    <source>
        <dbReference type="Proteomes" id="UP000248916"/>
    </source>
</evidence>
<dbReference type="EMBL" id="QKZL01000015">
    <property type="protein sequence ID" value="PZX14183.1"/>
    <property type="molecule type" value="Genomic_DNA"/>
</dbReference>